<dbReference type="PANTHER" id="PTHR38847">
    <property type="match status" value="1"/>
</dbReference>
<evidence type="ECO:0000313" key="2">
    <source>
        <dbReference type="EMBL" id="MBY8883912.1"/>
    </source>
</evidence>
<evidence type="ECO:0000313" key="3">
    <source>
        <dbReference type="Proteomes" id="UP001198565"/>
    </source>
</evidence>
<protein>
    <submittedName>
        <fullName evidence="2">DUF4360 domain-containing protein</fullName>
    </submittedName>
</protein>
<reference evidence="2 3" key="1">
    <citation type="submission" date="2021-08" db="EMBL/GenBank/DDBJ databases">
        <title>Streptomyces sp. PTM05 isolated from lichen.</title>
        <authorList>
            <person name="Somphong A."/>
            <person name="Phongsopitanun W."/>
            <person name="Tanasupawat S."/>
        </authorList>
    </citation>
    <scope>NUCLEOTIDE SEQUENCE [LARGE SCALE GENOMIC DNA]</scope>
    <source>
        <strain evidence="2 3">Ptm05</strain>
    </source>
</reference>
<feature type="chain" id="PRO_5046664466" evidence="1">
    <location>
        <begin position="25"/>
        <end position="218"/>
    </location>
</feature>
<dbReference type="PANTHER" id="PTHR38847:SF1">
    <property type="entry name" value="PSEUDOURIDINE SYNTHASE RSUA_RLUA-LIKE DOMAIN-CONTAINING PROTEIN"/>
    <property type="match status" value="1"/>
</dbReference>
<feature type="signal peptide" evidence="1">
    <location>
        <begin position="1"/>
        <end position="24"/>
    </location>
</feature>
<keyword evidence="3" id="KW-1185">Reference proteome</keyword>
<dbReference type="InterPro" id="IPR025649">
    <property type="entry name" value="DUF4360"/>
</dbReference>
<dbReference type="Pfam" id="PF14273">
    <property type="entry name" value="DUF4360"/>
    <property type="match status" value="1"/>
</dbReference>
<gene>
    <name evidence="2" type="ORF">K7472_03530</name>
</gene>
<name>A0ABS7QL41_9ACTN</name>
<sequence>MLGALAIGGAAASLIASSLIGAHSAQVWPIGDVPPPSFTVGLVSVNGSGCPAGTAAVAVSPDDTAFTVSYSSYLAQTGGGAAPTDFRKNCQLDVRVNAPQGLTYAIAEADYRGYAYLASGASAQERANYYFQGESQTSSATHSFSGPMDDDWQASDVTGIASLVYAPCGETRNLNINTQLNVTAGSSDPSSTSFMTMDSTDGSLTTIYHLDWATCPTS</sequence>
<comment type="caution">
    <text evidence="2">The sequence shown here is derived from an EMBL/GenBank/DDBJ whole genome shotgun (WGS) entry which is preliminary data.</text>
</comment>
<evidence type="ECO:0000256" key="1">
    <source>
        <dbReference type="SAM" id="SignalP"/>
    </source>
</evidence>
<keyword evidence="1" id="KW-0732">Signal</keyword>
<dbReference type="RefSeq" id="WP_222973765.1">
    <property type="nucleotide sequence ID" value="NZ_JAINVZ010000002.1"/>
</dbReference>
<dbReference type="Proteomes" id="UP001198565">
    <property type="component" value="Unassembled WGS sequence"/>
</dbReference>
<accession>A0ABS7QL41</accession>
<dbReference type="EMBL" id="JAINVZ010000002">
    <property type="protein sequence ID" value="MBY8883912.1"/>
    <property type="molecule type" value="Genomic_DNA"/>
</dbReference>
<organism evidence="2 3">
    <name type="scientific">Streptantibioticus parmotrematis</name>
    <dbReference type="NCBI Taxonomy" id="2873249"/>
    <lineage>
        <taxon>Bacteria</taxon>
        <taxon>Bacillati</taxon>
        <taxon>Actinomycetota</taxon>
        <taxon>Actinomycetes</taxon>
        <taxon>Kitasatosporales</taxon>
        <taxon>Streptomycetaceae</taxon>
        <taxon>Streptantibioticus</taxon>
    </lineage>
</organism>
<proteinExistence type="predicted"/>